<feature type="domain" description="Peptidase M20 dimerisation" evidence="3">
    <location>
        <begin position="184"/>
        <end position="258"/>
    </location>
</feature>
<dbReference type="Gene3D" id="3.40.630.10">
    <property type="entry name" value="Zn peptidases"/>
    <property type="match status" value="1"/>
</dbReference>
<keyword evidence="1" id="KW-0378">Hydrolase</keyword>
<dbReference type="GO" id="GO:0019877">
    <property type="term" value="P:diaminopimelate biosynthetic process"/>
    <property type="evidence" value="ECO:0007669"/>
    <property type="project" value="UniProtKB-ARBA"/>
</dbReference>
<feature type="binding site" evidence="2">
    <location>
        <position position="103"/>
    </location>
    <ligand>
        <name>Mn(2+)</name>
        <dbReference type="ChEBI" id="CHEBI:29035"/>
        <label>2</label>
    </ligand>
</feature>
<dbReference type="CDD" id="cd05666">
    <property type="entry name" value="M20_Acy1-like"/>
    <property type="match status" value="1"/>
</dbReference>
<dbReference type="PIRSF" id="PIRSF005962">
    <property type="entry name" value="Pept_M20D_amidohydro"/>
    <property type="match status" value="1"/>
</dbReference>
<dbReference type="SUPFAM" id="SSF53187">
    <property type="entry name" value="Zn-dependent exopeptidases"/>
    <property type="match status" value="1"/>
</dbReference>
<dbReference type="OrthoDB" id="9777385at2"/>
<protein>
    <submittedName>
        <fullName evidence="4">Peptidase M20</fullName>
    </submittedName>
</protein>
<dbReference type="Pfam" id="PF07687">
    <property type="entry name" value="M20_dimer"/>
    <property type="match status" value="1"/>
</dbReference>
<name>A0A135HQG5_9HYPH</name>
<feature type="binding site" evidence="2">
    <location>
        <position position="357"/>
    </location>
    <ligand>
        <name>Mn(2+)</name>
        <dbReference type="ChEBI" id="CHEBI:29035"/>
        <label>2</label>
    </ligand>
</feature>
<dbReference type="GO" id="GO:0050118">
    <property type="term" value="F:N-acetyldiaminopimelate deacetylase activity"/>
    <property type="evidence" value="ECO:0007669"/>
    <property type="project" value="UniProtKB-ARBA"/>
</dbReference>
<dbReference type="InterPro" id="IPR017439">
    <property type="entry name" value="Amidohydrolase"/>
</dbReference>
<feature type="binding site" evidence="2">
    <location>
        <position position="161"/>
    </location>
    <ligand>
        <name>Mn(2+)</name>
        <dbReference type="ChEBI" id="CHEBI:29035"/>
        <label>2</label>
    </ligand>
</feature>
<keyword evidence="2" id="KW-0464">Manganese</keyword>
<dbReference type="PANTHER" id="PTHR11014">
    <property type="entry name" value="PEPTIDASE M20 FAMILY MEMBER"/>
    <property type="match status" value="1"/>
</dbReference>
<evidence type="ECO:0000313" key="4">
    <source>
        <dbReference type="EMBL" id="KXF75431.1"/>
    </source>
</evidence>
<feature type="binding site" evidence="2">
    <location>
        <position position="135"/>
    </location>
    <ligand>
        <name>Mn(2+)</name>
        <dbReference type="ChEBI" id="CHEBI:29035"/>
        <label>2</label>
    </ligand>
</feature>
<proteinExistence type="predicted"/>
<evidence type="ECO:0000259" key="3">
    <source>
        <dbReference type="Pfam" id="PF07687"/>
    </source>
</evidence>
<dbReference type="NCBIfam" id="TIGR01891">
    <property type="entry name" value="amidohydrolases"/>
    <property type="match status" value="1"/>
</dbReference>
<dbReference type="RefSeq" id="WP_068884635.1">
    <property type="nucleotide sequence ID" value="NZ_LNTU01000038.1"/>
</dbReference>
<dbReference type="AlphaFoldDB" id="A0A135HQG5"/>
<dbReference type="STRING" id="1494590.ATN84_19420"/>
<comment type="caution">
    <text evidence="4">The sequence shown here is derived from an EMBL/GenBank/DDBJ whole genome shotgun (WGS) entry which is preliminary data.</text>
</comment>
<accession>A0A135HQG5</accession>
<gene>
    <name evidence="4" type="ORF">ATN84_19420</name>
</gene>
<dbReference type="FunFam" id="3.30.70.360:FF:000001">
    <property type="entry name" value="N-acetyldiaminopimelate deacetylase"/>
    <property type="match status" value="1"/>
</dbReference>
<dbReference type="SUPFAM" id="SSF55031">
    <property type="entry name" value="Bacterial exopeptidase dimerisation domain"/>
    <property type="match status" value="1"/>
</dbReference>
<dbReference type="InterPro" id="IPR036264">
    <property type="entry name" value="Bact_exopeptidase_dim_dom"/>
</dbReference>
<comment type="cofactor">
    <cofactor evidence="2">
        <name>Mn(2+)</name>
        <dbReference type="ChEBI" id="CHEBI:29035"/>
    </cofactor>
    <text evidence="2">The Mn(2+) ion enhances activity.</text>
</comment>
<dbReference type="Proteomes" id="UP000070107">
    <property type="component" value="Unassembled WGS sequence"/>
</dbReference>
<dbReference type="InterPro" id="IPR011650">
    <property type="entry name" value="Peptidase_M20_dimer"/>
</dbReference>
<sequence length="386" mass="41748">MGEPRIPGAEIEEAVEWRHHLHANPELAFEEHGTSDFIARKLSEWGYSVKTGYGKTGVVGSLQRGTSSRAIGIRADIDALPILEYSGVPYASKTSGRMHACGHDGHVAMALAAARAASRFQFDGSVHFIFQPAEESEGGGRAMVEDGLFRDFAMDDIYAMHNWPGLDLGRCVARDDEMMAAFGTFEIKVRGRGAHGAMPHEGADPIVAASQIVSGLQTIASRNVSPLQSAVVSATQIHGGDAWNVIPEEVVIRGTTRWFDEDVGRKIAERIGGLATSVATGFGCTADVDHTARYPATINNPDCARFVRELGARVNGIEVVDALPSMAAEDFAFMLREIPGCYFWLGARKDGSNPGLHSAYFDFNDKLLPLGADMWVSLVEERLRAA</sequence>
<keyword evidence="5" id="KW-1185">Reference proteome</keyword>
<evidence type="ECO:0000313" key="5">
    <source>
        <dbReference type="Proteomes" id="UP000070107"/>
    </source>
</evidence>
<feature type="binding site" evidence="2">
    <location>
        <position position="101"/>
    </location>
    <ligand>
        <name>Mn(2+)</name>
        <dbReference type="ChEBI" id="CHEBI:29035"/>
        <label>2</label>
    </ligand>
</feature>
<dbReference type="GO" id="GO:0046872">
    <property type="term" value="F:metal ion binding"/>
    <property type="evidence" value="ECO:0007669"/>
    <property type="project" value="UniProtKB-KW"/>
</dbReference>
<keyword evidence="2" id="KW-0479">Metal-binding</keyword>
<dbReference type="Gene3D" id="3.30.70.360">
    <property type="match status" value="1"/>
</dbReference>
<evidence type="ECO:0000256" key="2">
    <source>
        <dbReference type="PIRSR" id="PIRSR005962-1"/>
    </source>
</evidence>
<dbReference type="Pfam" id="PF01546">
    <property type="entry name" value="Peptidase_M20"/>
    <property type="match status" value="1"/>
</dbReference>
<evidence type="ECO:0000256" key="1">
    <source>
        <dbReference type="ARBA" id="ARBA00022801"/>
    </source>
</evidence>
<organism evidence="4 5">
    <name type="scientific">Paramesorhizobium deserti</name>
    <dbReference type="NCBI Taxonomy" id="1494590"/>
    <lineage>
        <taxon>Bacteria</taxon>
        <taxon>Pseudomonadati</taxon>
        <taxon>Pseudomonadota</taxon>
        <taxon>Alphaproteobacteria</taxon>
        <taxon>Hyphomicrobiales</taxon>
        <taxon>Phyllobacteriaceae</taxon>
        <taxon>Paramesorhizobium</taxon>
    </lineage>
</organism>
<reference evidence="4 5" key="1">
    <citation type="submission" date="2015-11" db="EMBL/GenBank/DDBJ databases">
        <title>Draft genome sequence of Paramesorhizobium deserti A-3-E, a strain highly resistant to diverse beta-lactam antibiotics.</title>
        <authorList>
            <person name="Lv R."/>
            <person name="Yang X."/>
            <person name="Fang N."/>
            <person name="Guo J."/>
            <person name="Luo X."/>
            <person name="Peng F."/>
            <person name="Yang R."/>
            <person name="Cui Y."/>
            <person name="Fang C."/>
            <person name="Song Y."/>
        </authorList>
    </citation>
    <scope>NUCLEOTIDE SEQUENCE [LARGE SCALE GENOMIC DNA]</scope>
    <source>
        <strain evidence="4 5">A-3-E</strain>
    </source>
</reference>
<dbReference type="InterPro" id="IPR002933">
    <property type="entry name" value="Peptidase_M20"/>
</dbReference>
<dbReference type="PANTHER" id="PTHR11014:SF63">
    <property type="entry name" value="METALLOPEPTIDASE, PUTATIVE (AFU_ORTHOLOGUE AFUA_6G09600)-RELATED"/>
    <property type="match status" value="1"/>
</dbReference>
<dbReference type="EMBL" id="LNTU01000038">
    <property type="protein sequence ID" value="KXF75431.1"/>
    <property type="molecule type" value="Genomic_DNA"/>
</dbReference>